<feature type="transmembrane region" description="Helical" evidence="1">
    <location>
        <begin position="123"/>
        <end position="144"/>
    </location>
</feature>
<keyword evidence="4" id="KW-1185">Reference proteome</keyword>
<organism evidence="3 4">
    <name type="scientific">Nocardioides silvaticus</name>
    <dbReference type="NCBI Taxonomy" id="2201891"/>
    <lineage>
        <taxon>Bacteria</taxon>
        <taxon>Bacillati</taxon>
        <taxon>Actinomycetota</taxon>
        <taxon>Actinomycetes</taxon>
        <taxon>Propionibacteriales</taxon>
        <taxon>Nocardioidaceae</taxon>
        <taxon>Nocardioides</taxon>
    </lineage>
</organism>
<dbReference type="PANTHER" id="PTHR19372:SF7">
    <property type="entry name" value="SULFITE OXIDASE, MITOCHONDRIAL"/>
    <property type="match status" value="1"/>
</dbReference>
<evidence type="ECO:0000313" key="4">
    <source>
        <dbReference type="Proteomes" id="UP000245507"/>
    </source>
</evidence>
<feature type="transmembrane region" description="Helical" evidence="1">
    <location>
        <begin position="91"/>
        <end position="111"/>
    </location>
</feature>
<dbReference type="Gene3D" id="2.60.40.650">
    <property type="match status" value="1"/>
</dbReference>
<accession>A0A316TJT7</accession>
<dbReference type="PANTHER" id="PTHR19372">
    <property type="entry name" value="SULFITE REDUCTASE"/>
    <property type="match status" value="1"/>
</dbReference>
<dbReference type="GO" id="GO:0008482">
    <property type="term" value="F:sulfite oxidase activity"/>
    <property type="evidence" value="ECO:0007669"/>
    <property type="project" value="TreeGrafter"/>
</dbReference>
<evidence type="ECO:0000259" key="2">
    <source>
        <dbReference type="Pfam" id="PF00174"/>
    </source>
</evidence>
<dbReference type="InterPro" id="IPR036374">
    <property type="entry name" value="OxRdtase_Mopterin-bd_sf"/>
</dbReference>
<feature type="transmembrane region" description="Helical" evidence="1">
    <location>
        <begin position="6"/>
        <end position="26"/>
    </location>
</feature>
<keyword evidence="1" id="KW-1133">Transmembrane helix</keyword>
<dbReference type="EMBL" id="QGDD01000001">
    <property type="protein sequence ID" value="PWN04853.1"/>
    <property type="molecule type" value="Genomic_DNA"/>
</dbReference>
<evidence type="ECO:0000313" key="3">
    <source>
        <dbReference type="EMBL" id="PWN04853.1"/>
    </source>
</evidence>
<dbReference type="OrthoDB" id="9795587at2"/>
<dbReference type="InterPro" id="IPR014756">
    <property type="entry name" value="Ig_E-set"/>
</dbReference>
<keyword evidence="1" id="KW-0472">Membrane</keyword>
<proteinExistence type="predicted"/>
<feature type="domain" description="Oxidoreductase molybdopterin-binding" evidence="2">
    <location>
        <begin position="239"/>
        <end position="385"/>
    </location>
</feature>
<dbReference type="Pfam" id="PF00174">
    <property type="entry name" value="Oxidored_molyb"/>
    <property type="match status" value="1"/>
</dbReference>
<dbReference type="AlphaFoldDB" id="A0A316TJT7"/>
<dbReference type="GO" id="GO:0020037">
    <property type="term" value="F:heme binding"/>
    <property type="evidence" value="ECO:0007669"/>
    <property type="project" value="TreeGrafter"/>
</dbReference>
<comment type="caution">
    <text evidence="3">The sequence shown here is derived from an EMBL/GenBank/DDBJ whole genome shotgun (WGS) entry which is preliminary data.</text>
</comment>
<dbReference type="SUPFAM" id="SSF56524">
    <property type="entry name" value="Oxidoreductase molybdopterin-binding domain"/>
    <property type="match status" value="1"/>
</dbReference>
<dbReference type="SUPFAM" id="SSF81296">
    <property type="entry name" value="E set domains"/>
    <property type="match status" value="1"/>
</dbReference>
<dbReference type="Proteomes" id="UP000245507">
    <property type="component" value="Unassembled WGS sequence"/>
</dbReference>
<evidence type="ECO:0000256" key="1">
    <source>
        <dbReference type="SAM" id="Phobius"/>
    </source>
</evidence>
<dbReference type="InterPro" id="IPR000572">
    <property type="entry name" value="OxRdtase_Mopterin-bd_dom"/>
</dbReference>
<dbReference type="GO" id="GO:0006790">
    <property type="term" value="P:sulfur compound metabolic process"/>
    <property type="evidence" value="ECO:0007669"/>
    <property type="project" value="TreeGrafter"/>
</dbReference>
<sequence length="512" mass="55074">MRTSRGWWWLSGVVVGALGLGISYLVSGLLRVRESPPVAVAESIRDISPDGLVEWAKTNLGMADKLVVWIGIFVFLTVAFAAIGQLARSRWWFAVGGLVALGAIATAAVVTRPSFVDLQLVPLVAGFVAWLVALTVITGAVRQWELVVAADDDATDPTHSRRRFFATAGAVGGLAAAAAVLGRFAGNPREEVERDRRLLRVDEVTKPTAPRGAKVDVPGVQPWQTPTDDFYLIDTTFVPPAIRVKDWVLRIHGKVQNEMTLSYDDLVARGITEDWITLNCVSNQVGGDLVGNAWWSGVRLAGLLAEAGPDDDADAVLQTSEDGWTCGTPLGPMMDDRNAMLAVYMNGEPLTVEHGFPVRTLVPGLYGYVSACKWVVDMEVTSFDEIEAYWTTRGWAEEGPVKIASRIDVPGSGESVSAGTIVCGGSAWKQHTGIESVEVSLDGGAWTPATLGRVPSDDTWVQWRAELEVEEGDHELRVRAIGKDGDVQTGVETDVLPNGATGWHSVEFSASA</sequence>
<feature type="transmembrane region" description="Helical" evidence="1">
    <location>
        <begin position="164"/>
        <end position="186"/>
    </location>
</feature>
<gene>
    <name evidence="3" type="ORF">DJ010_04420</name>
</gene>
<keyword evidence="1" id="KW-0812">Transmembrane</keyword>
<name>A0A316TJT7_9ACTN</name>
<dbReference type="Gene3D" id="3.90.420.10">
    <property type="entry name" value="Oxidoreductase, molybdopterin-binding domain"/>
    <property type="match status" value="1"/>
</dbReference>
<feature type="transmembrane region" description="Helical" evidence="1">
    <location>
        <begin position="66"/>
        <end position="85"/>
    </location>
</feature>
<dbReference type="RefSeq" id="WP_109692358.1">
    <property type="nucleotide sequence ID" value="NZ_QGDD01000001.1"/>
</dbReference>
<protein>
    <submittedName>
        <fullName evidence="3">Oxidoreductase</fullName>
    </submittedName>
</protein>
<reference evidence="3 4" key="1">
    <citation type="submission" date="2018-05" db="EMBL/GenBank/DDBJ databases">
        <title>Nocardioides silvaticus genome.</title>
        <authorList>
            <person name="Li C."/>
            <person name="Wang G."/>
        </authorList>
    </citation>
    <scope>NUCLEOTIDE SEQUENCE [LARGE SCALE GENOMIC DNA]</scope>
    <source>
        <strain evidence="3 4">CCTCC AB 2018079</strain>
    </source>
</reference>
<dbReference type="GO" id="GO:0043546">
    <property type="term" value="F:molybdopterin cofactor binding"/>
    <property type="evidence" value="ECO:0007669"/>
    <property type="project" value="TreeGrafter"/>
</dbReference>